<organism evidence="1 2">
    <name type="scientific">Massilia aquatica</name>
    <dbReference type="NCBI Taxonomy" id="2609000"/>
    <lineage>
        <taxon>Bacteria</taxon>
        <taxon>Pseudomonadati</taxon>
        <taxon>Pseudomonadota</taxon>
        <taxon>Betaproteobacteria</taxon>
        <taxon>Burkholderiales</taxon>
        <taxon>Oxalobacteraceae</taxon>
        <taxon>Telluria group</taxon>
        <taxon>Massilia</taxon>
    </lineage>
</organism>
<proteinExistence type="predicted"/>
<keyword evidence="2" id="KW-1185">Reference proteome</keyword>
<name>A0ABX0MS48_9BURK</name>
<dbReference type="EMBL" id="VVIW01000062">
    <property type="protein sequence ID" value="NHZ45051.1"/>
    <property type="molecule type" value="Genomic_DNA"/>
</dbReference>
<protein>
    <submittedName>
        <fullName evidence="1">Uncharacterized protein</fullName>
    </submittedName>
</protein>
<accession>A0ABX0MS48</accession>
<evidence type="ECO:0000313" key="1">
    <source>
        <dbReference type="EMBL" id="NHZ45051.1"/>
    </source>
</evidence>
<sequence length="138" mass="15836">MSSLRMDGLLEFLFERVPPKHLAAMVLDLIREETNVDEATRRGIDIPLMSVMDPAFWNRLAISDDDTMCHVNLRTIRIEEKSIARATIMIVRYGEITDVSVLLSTTDCRQANLLTSKKIYCWARTISKKFDIDNFLVA</sequence>
<reference evidence="1 2" key="1">
    <citation type="submission" date="2019-09" db="EMBL/GenBank/DDBJ databases">
        <title>Taxonomy of Antarctic Massilia spp.: description of Massilia rubra sp. nov., Massilia aquatica sp. nov., Massilia mucilaginosa sp. nov., Massilia frigida sp. nov. isolated from streams, lakes and regoliths.</title>
        <authorList>
            <person name="Holochova P."/>
            <person name="Sedlacek I."/>
            <person name="Kralova S."/>
            <person name="Maslanova I."/>
            <person name="Busse H.-J."/>
            <person name="Stankova E."/>
            <person name="Vrbovska V."/>
            <person name="Kovarovic V."/>
            <person name="Bartak M."/>
            <person name="Svec P."/>
            <person name="Pantucek R."/>
        </authorList>
    </citation>
    <scope>NUCLEOTIDE SEQUENCE [LARGE SCALE GENOMIC DNA]</scope>
    <source>
        <strain evidence="1 2">CCM 8693</strain>
    </source>
</reference>
<dbReference type="RefSeq" id="WP_167082314.1">
    <property type="nucleotide sequence ID" value="NZ_VVIW01000062.1"/>
</dbReference>
<evidence type="ECO:0000313" key="2">
    <source>
        <dbReference type="Proteomes" id="UP000819052"/>
    </source>
</evidence>
<gene>
    <name evidence="1" type="ORF">F1609_33665</name>
</gene>
<comment type="caution">
    <text evidence="1">The sequence shown here is derived from an EMBL/GenBank/DDBJ whole genome shotgun (WGS) entry which is preliminary data.</text>
</comment>
<dbReference type="Proteomes" id="UP000819052">
    <property type="component" value="Unassembled WGS sequence"/>
</dbReference>